<dbReference type="InterPro" id="IPR029025">
    <property type="entry name" value="T3SS_substrate_exporter_C"/>
</dbReference>
<comment type="subcellular location">
    <subcellularLocation>
        <location evidence="1">Cell membrane</location>
        <topology evidence="1">Multi-pass membrane protein</topology>
    </subcellularLocation>
</comment>
<dbReference type="NCBIfam" id="TIGR01404">
    <property type="entry name" value="FlhB_rel_III"/>
    <property type="match status" value="1"/>
</dbReference>
<keyword evidence="4 9" id="KW-0812">Transmembrane</keyword>
<dbReference type="GO" id="GO:0009306">
    <property type="term" value="P:protein secretion"/>
    <property type="evidence" value="ECO:0007669"/>
    <property type="project" value="InterPro"/>
</dbReference>
<dbReference type="Proteomes" id="UP000254573">
    <property type="component" value="Unassembled WGS sequence"/>
</dbReference>
<evidence type="ECO:0000256" key="3">
    <source>
        <dbReference type="ARBA" id="ARBA00022475"/>
    </source>
</evidence>
<evidence type="ECO:0000256" key="9">
    <source>
        <dbReference type="SAM" id="Phobius"/>
    </source>
</evidence>
<evidence type="ECO:0000256" key="6">
    <source>
        <dbReference type="ARBA" id="ARBA00023026"/>
    </source>
</evidence>
<keyword evidence="6" id="KW-0843">Virulence</keyword>
<dbReference type="SUPFAM" id="SSF160544">
    <property type="entry name" value="EscU C-terminal domain-like"/>
    <property type="match status" value="1"/>
</dbReference>
<reference evidence="10 11" key="1">
    <citation type="submission" date="2018-06" db="EMBL/GenBank/DDBJ databases">
        <authorList>
            <consortium name="Pathogen Informatics"/>
            <person name="Doyle S."/>
        </authorList>
    </citation>
    <scope>NUCLEOTIDE SEQUENCE [LARGE SCALE GENOMIC DNA]</scope>
    <source>
        <strain evidence="10 11">NCTC13160</strain>
    </source>
</reference>
<evidence type="ECO:0000313" key="11">
    <source>
        <dbReference type="Proteomes" id="UP000254573"/>
    </source>
</evidence>
<evidence type="ECO:0000256" key="5">
    <source>
        <dbReference type="ARBA" id="ARBA00022989"/>
    </source>
</evidence>
<dbReference type="PRINTS" id="PR00950">
    <property type="entry name" value="TYPE3IMSPROT"/>
</dbReference>
<feature type="region of interest" description="Disordered" evidence="8">
    <location>
        <begin position="1"/>
        <end position="21"/>
    </location>
</feature>
<dbReference type="GO" id="GO:0005886">
    <property type="term" value="C:plasma membrane"/>
    <property type="evidence" value="ECO:0007669"/>
    <property type="project" value="UniProtKB-SubCell"/>
</dbReference>
<dbReference type="OrthoDB" id="9807950at2"/>
<evidence type="ECO:0000256" key="2">
    <source>
        <dbReference type="ARBA" id="ARBA00010690"/>
    </source>
</evidence>
<dbReference type="InterPro" id="IPR006135">
    <property type="entry name" value="T3SS_substrate_exporter"/>
</dbReference>
<dbReference type="PANTHER" id="PTHR30531">
    <property type="entry name" value="FLAGELLAR BIOSYNTHETIC PROTEIN FLHB"/>
    <property type="match status" value="1"/>
</dbReference>
<dbReference type="KEGG" id="ppnm:LV28_19565"/>
<evidence type="ECO:0000256" key="1">
    <source>
        <dbReference type="ARBA" id="ARBA00004651"/>
    </source>
</evidence>
<proteinExistence type="inferred from homology"/>
<sequence length="349" mass="38548">MSEKTEQPTPKKQRDAREKGQVAYSKDFTKAMLTVSLLGYLVMRGDVITEQMQSLMLAPAAFLHLPFREALAGIYGQMSTDAMALLAPFILIVIIVGMASDIMQVGLVLAFEAAKPSGDKINPATNLKNIFSKRNLVEFIKSLIKVIVLGVVVMHIVKSSLPGLVTLPSAGVSSVGIASGILLKALLIPIGFVFFLIAGADLLWQRYSHNKELMMSKDEVDREYKEMEGDQDVKQHRKSLHRELLEEDAVERSQSASVLVTNPTHFAIALYYVQDETPLPLILAKGEDQLAQRMIDAARRKGVPIMRNVPLARALWAEGSVDQYIPSTQIAPVAEVIRVVLNMRNEGRL</sequence>
<dbReference type="Gene3D" id="3.40.1690.10">
    <property type="entry name" value="secretion proteins EscU"/>
    <property type="match status" value="1"/>
</dbReference>
<comment type="similarity">
    <text evidence="2">Belongs to the type III secretion exporter family.</text>
</comment>
<dbReference type="InterPro" id="IPR006307">
    <property type="entry name" value="BsaZ-like"/>
</dbReference>
<dbReference type="RefSeq" id="WP_023597383.1">
    <property type="nucleotide sequence ID" value="NZ_CP009553.3"/>
</dbReference>
<dbReference type="AlphaFoldDB" id="A0A378YVT8"/>
<dbReference type="PANTHER" id="PTHR30531:SF14">
    <property type="entry name" value="SURFACE PRESENTATION OF ANTIGENS PROTEIN SPAS"/>
    <property type="match status" value="1"/>
</dbReference>
<organism evidence="10 11">
    <name type="scientific">Pandoraea pnomenusa</name>
    <dbReference type="NCBI Taxonomy" id="93220"/>
    <lineage>
        <taxon>Bacteria</taxon>
        <taxon>Pseudomonadati</taxon>
        <taxon>Pseudomonadota</taxon>
        <taxon>Betaproteobacteria</taxon>
        <taxon>Burkholderiales</taxon>
        <taxon>Burkholderiaceae</taxon>
        <taxon>Pandoraea</taxon>
    </lineage>
</organism>
<keyword evidence="5 9" id="KW-1133">Transmembrane helix</keyword>
<keyword evidence="7 9" id="KW-0472">Membrane</keyword>
<feature type="transmembrane region" description="Helical" evidence="9">
    <location>
        <begin position="82"/>
        <end position="111"/>
    </location>
</feature>
<dbReference type="Pfam" id="PF01312">
    <property type="entry name" value="Bac_export_2"/>
    <property type="match status" value="1"/>
</dbReference>
<keyword evidence="3" id="KW-1003">Cell membrane</keyword>
<feature type="transmembrane region" description="Helical" evidence="9">
    <location>
        <begin position="177"/>
        <end position="204"/>
    </location>
</feature>
<evidence type="ECO:0000256" key="7">
    <source>
        <dbReference type="ARBA" id="ARBA00023136"/>
    </source>
</evidence>
<name>A0A378YVT8_9BURK</name>
<dbReference type="EMBL" id="UGSG01000001">
    <property type="protein sequence ID" value="SUA80657.1"/>
    <property type="molecule type" value="Genomic_DNA"/>
</dbReference>
<feature type="transmembrane region" description="Helical" evidence="9">
    <location>
        <begin position="136"/>
        <end position="157"/>
    </location>
</feature>
<accession>A0A378YVT8</accession>
<evidence type="ECO:0000256" key="4">
    <source>
        <dbReference type="ARBA" id="ARBA00022692"/>
    </source>
</evidence>
<evidence type="ECO:0000256" key="8">
    <source>
        <dbReference type="SAM" id="MobiDB-lite"/>
    </source>
</evidence>
<gene>
    <name evidence="10" type="primary">yscU_2</name>
    <name evidence="10" type="ORF">NCTC13160_03859</name>
</gene>
<evidence type="ECO:0000313" key="10">
    <source>
        <dbReference type="EMBL" id="SUA80657.1"/>
    </source>
</evidence>
<protein>
    <submittedName>
        <fullName evidence="10">Yop proteins translocation protein U</fullName>
    </submittedName>
</protein>